<feature type="compositionally biased region" description="Basic and acidic residues" evidence="1">
    <location>
        <begin position="112"/>
        <end position="122"/>
    </location>
</feature>
<dbReference type="Proteomes" id="UP000283458">
    <property type="component" value="Unassembled WGS sequence"/>
</dbReference>
<name>A0A418VXN0_9PROT</name>
<accession>A0A418VXN0</accession>
<evidence type="ECO:0000256" key="1">
    <source>
        <dbReference type="SAM" id="MobiDB-lite"/>
    </source>
</evidence>
<comment type="caution">
    <text evidence="2">The sequence shown here is derived from an EMBL/GenBank/DDBJ whole genome shotgun (WGS) entry which is preliminary data.</text>
</comment>
<feature type="region of interest" description="Disordered" evidence="1">
    <location>
        <begin position="56"/>
        <end position="76"/>
    </location>
</feature>
<dbReference type="EMBL" id="QYUL01000002">
    <property type="protein sequence ID" value="RJF81896.1"/>
    <property type="molecule type" value="Genomic_DNA"/>
</dbReference>
<reference evidence="2 3" key="1">
    <citation type="submission" date="2018-09" db="EMBL/GenBank/DDBJ databases">
        <authorList>
            <person name="Zhu H."/>
        </authorList>
    </citation>
    <scope>NUCLEOTIDE SEQUENCE [LARGE SCALE GENOMIC DNA]</scope>
    <source>
        <strain evidence="2 3">K2W22B-5</strain>
    </source>
</reference>
<evidence type="ECO:0008006" key="4">
    <source>
        <dbReference type="Google" id="ProtNLM"/>
    </source>
</evidence>
<dbReference type="AlphaFoldDB" id="A0A418VXN0"/>
<gene>
    <name evidence="2" type="ORF">D3877_17525</name>
</gene>
<protein>
    <recommendedName>
        <fullName evidence="4">DUF2946 domain-containing protein</fullName>
    </recommendedName>
</protein>
<keyword evidence="3" id="KW-1185">Reference proteome</keyword>
<evidence type="ECO:0000313" key="2">
    <source>
        <dbReference type="EMBL" id="RJF81896.1"/>
    </source>
</evidence>
<evidence type="ECO:0000313" key="3">
    <source>
        <dbReference type="Proteomes" id="UP000283458"/>
    </source>
</evidence>
<organism evidence="2 3">
    <name type="scientific">Azospirillum cavernae</name>
    <dbReference type="NCBI Taxonomy" id="2320860"/>
    <lineage>
        <taxon>Bacteria</taxon>
        <taxon>Pseudomonadati</taxon>
        <taxon>Pseudomonadota</taxon>
        <taxon>Alphaproteobacteria</taxon>
        <taxon>Rhodospirillales</taxon>
        <taxon>Azospirillaceae</taxon>
        <taxon>Azospirillum</taxon>
    </lineage>
</organism>
<sequence>MLARCRTLNERWGVALVLALTLALFTRLLGPSIGAADRVGYVAICSGSEIVYVPVTQNGDPAPNDEKSDKPAPSSLHTPCNWLGQYAALLPDLQTLVLPVERPRAPGPQRQAEPHPLKDFKPFHSQGPPSVAA</sequence>
<proteinExistence type="predicted"/>
<feature type="region of interest" description="Disordered" evidence="1">
    <location>
        <begin position="100"/>
        <end position="133"/>
    </location>
</feature>